<reference evidence="2" key="1">
    <citation type="submission" date="2020-01" db="EMBL/GenBank/DDBJ databases">
        <title>Whole-genome analyses of novel actinobacteria.</title>
        <authorList>
            <person name="Sahin N."/>
        </authorList>
    </citation>
    <scope>NUCLEOTIDE SEQUENCE</scope>
    <source>
        <strain evidence="2">YC537</strain>
    </source>
</reference>
<feature type="compositionally biased region" description="Basic and acidic residues" evidence="1">
    <location>
        <begin position="462"/>
        <end position="482"/>
    </location>
</feature>
<keyword evidence="3" id="KW-1185">Reference proteome</keyword>
<evidence type="ECO:0000256" key="1">
    <source>
        <dbReference type="SAM" id="MobiDB-lite"/>
    </source>
</evidence>
<evidence type="ECO:0000313" key="2">
    <source>
        <dbReference type="EMBL" id="NBE55677.1"/>
    </source>
</evidence>
<dbReference type="RefSeq" id="WP_161703633.1">
    <property type="nucleotide sequence ID" value="NZ_JAAAHS010000354.1"/>
</dbReference>
<dbReference type="EMBL" id="JAAAHS010000354">
    <property type="protein sequence ID" value="NBE55677.1"/>
    <property type="molecule type" value="Genomic_DNA"/>
</dbReference>
<comment type="caution">
    <text evidence="2">The sequence shown here is derived from an EMBL/GenBank/DDBJ whole genome shotgun (WGS) entry which is preliminary data.</text>
</comment>
<dbReference type="OrthoDB" id="4094466at2"/>
<evidence type="ECO:0000313" key="3">
    <source>
        <dbReference type="Proteomes" id="UP000598297"/>
    </source>
</evidence>
<protein>
    <submittedName>
        <fullName evidence="2">Uncharacterized protein</fullName>
    </submittedName>
</protein>
<organism evidence="2 3">
    <name type="scientific">Streptomyces boluensis</name>
    <dbReference type="NCBI Taxonomy" id="1775135"/>
    <lineage>
        <taxon>Bacteria</taxon>
        <taxon>Bacillati</taxon>
        <taxon>Actinomycetota</taxon>
        <taxon>Actinomycetes</taxon>
        <taxon>Kitasatosporales</taxon>
        <taxon>Streptomycetaceae</taxon>
        <taxon>Streptomyces</taxon>
    </lineage>
</organism>
<feature type="region of interest" description="Disordered" evidence="1">
    <location>
        <begin position="459"/>
        <end position="482"/>
    </location>
</feature>
<sequence>MSGRRVFLFSFLLAGVVLAGLLTVLQLRQADSGPGGGPGDGPTGRPAALARTTAHAKSVTGGATWSSTWSATVPGRGAVPERVLGSGRCADLHAWATSRSATPRGTATVAFTLAAPPDSRVLVRSLRLVEGRAIRAPQGRDVECVGAADPLGGRLDRWGQLSVEHPKPLQLSRHVRPGGVTGGVVQAGTTDCSCEWWIEAEVLEDGVPRTVRIDDGGRPFTLAPPVRRIGTPAEDEGQKYGAADIALVRGRPTRGRASGSLSVSAGRLLSRDSQELWMVADRNVPRVGPLTANMDVPGAVCPRVESALLSAGARPAGYDTFGVEFADTGPSPAAGEGTAEGTVADVRLRVAKVERAGSEPTGYGCYPDAWTRRMNADRESTDVDLRREDSEVPVLTAEPVRLYRDVPGVPASGAMFFGVFATGPTDLVFHFTVEVTVRGAGGQRTRFTLDDAGRPFVLAARPDSRSPEDEEHSYLEIGRRVS</sequence>
<gene>
    <name evidence="2" type="ORF">GUY60_30445</name>
</gene>
<accession>A0A964UVU7</accession>
<proteinExistence type="predicted"/>
<name>A0A964UVU7_9ACTN</name>
<dbReference type="Proteomes" id="UP000598297">
    <property type="component" value="Unassembled WGS sequence"/>
</dbReference>
<dbReference type="AlphaFoldDB" id="A0A964UVU7"/>